<accession>A0ACD0P1E3</accession>
<sequence>MQSIAKAPLPHSELNHHLKQVKSNLSPSSPICLTPINDTSLDVVASALAFSYLSSLNRDSSTSKSSWAPIIRSERSQLESRPELKLALQASLIDVENLIFQDQLAEALEGIIQSASSIALIGGQDHPQTLPQTSKVEAVFDNHPDQGHFQAASVKAFVEPSSCVASVVAIHFKQLLTAEQSASIPPPLATLLLSAILLSTRNLSPKHSSPIDEGAVGYLLPLSTIQKDPIPENRSTSFNSDDLEEEENYPSYDPFVPTFSDLKALYDSLRSSSMADSHANQHVAVPPASSFEWELIKGTQRKSSSNAPDIAKKTIKGDFESVLGSDTCKQLLRPIGQQLGKAVSNHTPLDLEGIDLAPHLPSSSQGRLEALCVGISSLHAFVQLNWTGPDFNLKPEDLLRGVSPDDFPPRKVDDDELGEGSQEKLISQTLSDSVLESLSSRGEPAYHLADSPFYLAFSQKVFKALSVAEKVDEKGFYKVDSLRPLESLPWWILRSSNVHSHVLDEAVPYGKDVLGPVETLLELLSSRSDRMKGKEEEEEGEQPESGSRRNNEWSELLARLTLEKGLALQITGYDKEASECFLQSAKINGLRYRLTGVLGKRTKYQQEDKTQLVLLAESRVPGVKEGEEEKEEGEEDKSESRQGEEEKGKAEEDPTYSGWQTAPDPSTQIAGMPSTLALNDDTLLEQTRFTSSSSNSGQAKSDEQNDPLSLSHLDPNSQPPLAILDQCTLLGLCLNIRNTQPSHGLTASQMSVFVSRVISHPLNWMVHTMSLLLRSRLESQRTRTVERSVLQLQALIDQMPTSDSTVEERLRYIHSLDVPPKWEMKAELAKRYASLGVIRSALEIFERIQLWEEVVQCLGALGRQEEGVEVIRDLLQGSKVEADVDVERRRRKRGASGKDEKTSIRLDRARQSKLWCLLGDLEPSRAEEHYLKAWSVSRESSARAARSVAGIAFAGEDHEKAARWLRNALRINPLYTRSWFVLGCCYMRLEKWEQAATSFKRCTHLDEEDGESWNNLASCYLRMGEESARRLEEEGEEDGVQVAALLQVDAPHRGQDDEVGSEGYSDREDSGVELSSDDGEDEEGHGRQVQHGSLSTRSRTTTPYSLKLLAHLALTKSLRYSYDSWRVWYNFMIVSVDVGILSDAVRAMVRVVEIRSRNSGLNESEREKFVDMKVLDRLVDAVTRAPSNEADAIEEDEEEEEKEGDGVGVGVSIASISQEDPQPTRPTTKRVVHNPNEGHGLYPYVRDLFDSTLLTRISSSPRIWRAYARLLLWRGEFRKALEAHLSAHRHGAGNNANDEIVNDKSIWKESISEIRETVEMMENLGPRIDSTLQPQDGVQEPGVVAMKDWKFQARSLVRTFMGRTKKSFGDEPEWQELVELLEELKNSS</sequence>
<evidence type="ECO:0000313" key="2">
    <source>
        <dbReference type="Proteomes" id="UP000245626"/>
    </source>
</evidence>
<dbReference type="EMBL" id="KZ819812">
    <property type="protein sequence ID" value="PWN51866.1"/>
    <property type="molecule type" value="Genomic_DNA"/>
</dbReference>
<protein>
    <submittedName>
        <fullName evidence="1">TPR-like protein</fullName>
    </submittedName>
</protein>
<reference evidence="1 2" key="1">
    <citation type="journal article" date="2018" name="Mol. Biol. Evol.">
        <title>Broad Genomic Sampling Reveals a Smut Pathogenic Ancestry of the Fungal Clade Ustilaginomycotina.</title>
        <authorList>
            <person name="Kijpornyongpan T."/>
            <person name="Mondo S.J."/>
            <person name="Barry K."/>
            <person name="Sandor L."/>
            <person name="Lee J."/>
            <person name="Lipzen A."/>
            <person name="Pangilinan J."/>
            <person name="LaButti K."/>
            <person name="Hainaut M."/>
            <person name="Henrissat B."/>
            <person name="Grigoriev I.V."/>
            <person name="Spatafora J.W."/>
            <person name="Aime M.C."/>
        </authorList>
    </citation>
    <scope>NUCLEOTIDE SEQUENCE [LARGE SCALE GENOMIC DNA]</scope>
    <source>
        <strain evidence="1 2">SA 807</strain>
    </source>
</reference>
<keyword evidence="2" id="KW-1185">Reference proteome</keyword>
<dbReference type="Proteomes" id="UP000245626">
    <property type="component" value="Unassembled WGS sequence"/>
</dbReference>
<organism evidence="1 2">
    <name type="scientific">Violaceomyces palustris</name>
    <dbReference type="NCBI Taxonomy" id="1673888"/>
    <lineage>
        <taxon>Eukaryota</taxon>
        <taxon>Fungi</taxon>
        <taxon>Dikarya</taxon>
        <taxon>Basidiomycota</taxon>
        <taxon>Ustilaginomycotina</taxon>
        <taxon>Ustilaginomycetes</taxon>
        <taxon>Violaceomycetales</taxon>
        <taxon>Violaceomycetaceae</taxon>
        <taxon>Violaceomyces</taxon>
    </lineage>
</organism>
<evidence type="ECO:0000313" key="1">
    <source>
        <dbReference type="EMBL" id="PWN51866.1"/>
    </source>
</evidence>
<name>A0ACD0P1E3_9BASI</name>
<gene>
    <name evidence="1" type="ORF">IE53DRAFT_385758</name>
</gene>
<proteinExistence type="predicted"/>